<dbReference type="Proteomes" id="UP000324800">
    <property type="component" value="Unassembled WGS sequence"/>
</dbReference>
<dbReference type="EMBL" id="SNRW01003923">
    <property type="protein sequence ID" value="KAA6388588.1"/>
    <property type="molecule type" value="Genomic_DNA"/>
</dbReference>
<organism evidence="1 2">
    <name type="scientific">Streblomastix strix</name>
    <dbReference type="NCBI Taxonomy" id="222440"/>
    <lineage>
        <taxon>Eukaryota</taxon>
        <taxon>Metamonada</taxon>
        <taxon>Preaxostyla</taxon>
        <taxon>Oxymonadida</taxon>
        <taxon>Streblomastigidae</taxon>
        <taxon>Streblomastix</taxon>
    </lineage>
</organism>
<evidence type="ECO:0000313" key="1">
    <source>
        <dbReference type="EMBL" id="KAA6388588.1"/>
    </source>
</evidence>
<name>A0A5J4W177_9EUKA</name>
<dbReference type="AlphaFoldDB" id="A0A5J4W177"/>
<reference evidence="1 2" key="1">
    <citation type="submission" date="2019-03" db="EMBL/GenBank/DDBJ databases">
        <title>Single cell metagenomics reveals metabolic interactions within the superorganism composed of flagellate Streblomastix strix and complex community of Bacteroidetes bacteria on its surface.</title>
        <authorList>
            <person name="Treitli S.C."/>
            <person name="Kolisko M."/>
            <person name="Husnik F."/>
            <person name="Keeling P."/>
            <person name="Hampl V."/>
        </authorList>
    </citation>
    <scope>NUCLEOTIDE SEQUENCE [LARGE SCALE GENOMIC DNA]</scope>
    <source>
        <strain evidence="1">ST1C</strain>
    </source>
</reference>
<accession>A0A5J4W177</accession>
<comment type="caution">
    <text evidence="1">The sequence shown here is derived from an EMBL/GenBank/DDBJ whole genome shotgun (WGS) entry which is preliminary data.</text>
</comment>
<evidence type="ECO:0000313" key="2">
    <source>
        <dbReference type="Proteomes" id="UP000324800"/>
    </source>
</evidence>
<sequence length="192" mass="22240">MQNTNLILSLIKLSNYRNINKITEGIEEKDNLLQICHFSRLCLYSIEELGDLSEQQKLLDNGYVLMLLILLGIDDYSDVRQDIQINQGLIHIIGLIQGLRQGKKSYDIKIQGQSFPPQKALVKTCMEQIEEEGGNEEIESQLINKGRNKGFDYLLDYNRWDGRIINNALSAKEEILNLYKNRSIEGLFWNYQ</sequence>
<protein>
    <submittedName>
        <fullName evidence="1">Uncharacterized protein</fullName>
    </submittedName>
</protein>
<gene>
    <name evidence="1" type="ORF">EZS28_015886</name>
</gene>
<proteinExistence type="predicted"/>